<evidence type="ECO:0000256" key="1">
    <source>
        <dbReference type="ARBA" id="ARBA00010923"/>
    </source>
</evidence>
<evidence type="ECO:0000256" key="3">
    <source>
        <dbReference type="ARBA" id="ARBA00023125"/>
    </source>
</evidence>
<keyword evidence="3" id="KW-0238">DNA-binding</keyword>
<dbReference type="RefSeq" id="WP_345832624.1">
    <property type="nucleotide sequence ID" value="NZ_JBDGHN010000009.1"/>
</dbReference>
<accession>A0ABU9XAW2</accession>
<feature type="domain" description="Type I restriction modification DNA specificity" evidence="4">
    <location>
        <begin position="6"/>
        <end position="189"/>
    </location>
</feature>
<gene>
    <name evidence="5" type="ORF">AAIR29_13070</name>
</gene>
<sequence>MHDLKGWVYEKLGDLPILFIDSDRSKRYPKRSEFQDQGIAFLNAESISSGRFDRTKVNHIPYEKYEEIKKGRVENGDIVLTMRGNGVGDAALIFGEGILGLINAQMLILRPNDETINSKFLYYGFISPQFKCELSNFVSGSAQPQLTMTHLRHVPFRVPPLAEQKAIAHILGSLDDKIELNRQMNETLEAMAQALFKSCFVDFDPVIDNALAAGNDIPDEFIERAEQRKAIEKKDNADIQALFPDEFEFTEEMGWIPKGWEVKPLDEVANYLNGLALQKYRPENIDDDYLPVVKIAQLREGLANHDEKASINIKPEYIIDNGDVIFSWSGSLLVDVWCGGKAALNQHLFKVTSGEYPKWFYLNYTKYHLAEFQRIATDKAVTMGHIKRGHLKEALCVIPENRVDDNVFAVFEDILNKQISSRIESQTIAKLRDTILPKLMSGELRIPDAAALVDEAL</sequence>
<dbReference type="PANTHER" id="PTHR30408">
    <property type="entry name" value="TYPE-1 RESTRICTION ENZYME ECOKI SPECIFICITY PROTEIN"/>
    <property type="match status" value="1"/>
</dbReference>
<dbReference type="EMBL" id="JBDGHN010000009">
    <property type="protein sequence ID" value="MEN2752562.1"/>
    <property type="molecule type" value="Genomic_DNA"/>
</dbReference>
<comment type="similarity">
    <text evidence="1">Belongs to the type-I restriction system S methylase family.</text>
</comment>
<dbReference type="Pfam" id="PF01420">
    <property type="entry name" value="Methylase_S"/>
    <property type="match status" value="2"/>
</dbReference>
<dbReference type="Gene3D" id="3.90.220.20">
    <property type="entry name" value="DNA methylase specificity domains"/>
    <property type="match status" value="2"/>
</dbReference>
<keyword evidence="5" id="KW-0255">Endonuclease</keyword>
<dbReference type="Proteomes" id="UP001461960">
    <property type="component" value="Unassembled WGS sequence"/>
</dbReference>
<name>A0ABU9XAW2_9GAMM</name>
<evidence type="ECO:0000313" key="6">
    <source>
        <dbReference type="Proteomes" id="UP001461960"/>
    </source>
</evidence>
<organism evidence="5 6">
    <name type="scientific">Psychrobacter saeujeotis</name>
    <dbReference type="NCBI Taxonomy" id="3143436"/>
    <lineage>
        <taxon>Bacteria</taxon>
        <taxon>Pseudomonadati</taxon>
        <taxon>Pseudomonadota</taxon>
        <taxon>Gammaproteobacteria</taxon>
        <taxon>Moraxellales</taxon>
        <taxon>Moraxellaceae</taxon>
        <taxon>Psychrobacter</taxon>
    </lineage>
</organism>
<dbReference type="InterPro" id="IPR052021">
    <property type="entry name" value="Type-I_RS_S_subunit"/>
</dbReference>
<feature type="domain" description="Type I restriction modification DNA specificity" evidence="4">
    <location>
        <begin position="257"/>
        <end position="422"/>
    </location>
</feature>
<keyword evidence="2" id="KW-0680">Restriction system</keyword>
<keyword evidence="5" id="KW-0378">Hydrolase</keyword>
<protein>
    <submittedName>
        <fullName evidence="5">Restriction endonuclease subunit S</fullName>
        <ecNumber evidence="5">3.1.21.-</ecNumber>
    </submittedName>
</protein>
<dbReference type="PANTHER" id="PTHR30408:SF12">
    <property type="entry name" value="TYPE I RESTRICTION ENZYME MJAVIII SPECIFICITY SUBUNIT"/>
    <property type="match status" value="1"/>
</dbReference>
<evidence type="ECO:0000313" key="5">
    <source>
        <dbReference type="EMBL" id="MEN2752562.1"/>
    </source>
</evidence>
<proteinExistence type="inferred from homology"/>
<dbReference type="EC" id="3.1.21.-" evidence="5"/>
<reference evidence="5 6" key="1">
    <citation type="submission" date="2024-05" db="EMBL/GenBank/DDBJ databases">
        <authorList>
            <person name="Kim H.-Y."/>
            <person name="Kim E."/>
            <person name="Cai Y."/>
            <person name="Yang S.-M."/>
            <person name="Lee W."/>
        </authorList>
    </citation>
    <scope>NUCLEOTIDE SEQUENCE [LARGE SCALE GENOMIC DNA]</scope>
    <source>
        <strain evidence="5 6">FBL11</strain>
    </source>
</reference>
<dbReference type="GO" id="GO:0004519">
    <property type="term" value="F:endonuclease activity"/>
    <property type="evidence" value="ECO:0007669"/>
    <property type="project" value="UniProtKB-KW"/>
</dbReference>
<dbReference type="InterPro" id="IPR000055">
    <property type="entry name" value="Restrct_endonuc_typeI_TRD"/>
</dbReference>
<comment type="caution">
    <text evidence="5">The sequence shown here is derived from an EMBL/GenBank/DDBJ whole genome shotgun (WGS) entry which is preliminary data.</text>
</comment>
<evidence type="ECO:0000256" key="2">
    <source>
        <dbReference type="ARBA" id="ARBA00022747"/>
    </source>
</evidence>
<keyword evidence="5" id="KW-0540">Nuclease</keyword>
<dbReference type="GO" id="GO:0016787">
    <property type="term" value="F:hydrolase activity"/>
    <property type="evidence" value="ECO:0007669"/>
    <property type="project" value="UniProtKB-KW"/>
</dbReference>
<evidence type="ECO:0000259" key="4">
    <source>
        <dbReference type="Pfam" id="PF01420"/>
    </source>
</evidence>
<keyword evidence="6" id="KW-1185">Reference proteome</keyword>
<dbReference type="SUPFAM" id="SSF116734">
    <property type="entry name" value="DNA methylase specificity domain"/>
    <property type="match status" value="2"/>
</dbReference>
<dbReference type="InterPro" id="IPR044946">
    <property type="entry name" value="Restrct_endonuc_typeI_TRD_sf"/>
</dbReference>